<comment type="caution">
    <text evidence="2">The sequence shown here is derived from an EMBL/GenBank/DDBJ whole genome shotgun (WGS) entry which is preliminary data.</text>
</comment>
<name>A0A3S5AEZ4_9PLAT</name>
<proteinExistence type="predicted"/>
<keyword evidence="3" id="KW-1185">Reference proteome</keyword>
<sequence length="68" mass="7513">MMAIRRVAYPEGRTDKPFERARLLSTEARISSSHLASLSQGTVRLSVSVFCLVVLTGVVLTDFPFPCQ</sequence>
<evidence type="ECO:0000313" key="3">
    <source>
        <dbReference type="Proteomes" id="UP000784294"/>
    </source>
</evidence>
<keyword evidence="1" id="KW-0812">Transmembrane</keyword>
<gene>
    <name evidence="2" type="ORF">PXEA_LOCUS21012</name>
</gene>
<dbReference type="Proteomes" id="UP000784294">
    <property type="component" value="Unassembled WGS sequence"/>
</dbReference>
<reference evidence="2" key="1">
    <citation type="submission" date="2018-11" db="EMBL/GenBank/DDBJ databases">
        <authorList>
            <consortium name="Pathogen Informatics"/>
        </authorList>
    </citation>
    <scope>NUCLEOTIDE SEQUENCE</scope>
</reference>
<protein>
    <submittedName>
        <fullName evidence="2">Uncharacterized protein</fullName>
    </submittedName>
</protein>
<evidence type="ECO:0000313" key="2">
    <source>
        <dbReference type="EMBL" id="VEL27572.1"/>
    </source>
</evidence>
<evidence type="ECO:0000256" key="1">
    <source>
        <dbReference type="SAM" id="Phobius"/>
    </source>
</evidence>
<keyword evidence="1" id="KW-0472">Membrane</keyword>
<accession>A0A3S5AEZ4</accession>
<dbReference type="AlphaFoldDB" id="A0A3S5AEZ4"/>
<dbReference type="EMBL" id="CAAALY010088161">
    <property type="protein sequence ID" value="VEL27572.1"/>
    <property type="molecule type" value="Genomic_DNA"/>
</dbReference>
<keyword evidence="1" id="KW-1133">Transmembrane helix</keyword>
<feature type="transmembrane region" description="Helical" evidence="1">
    <location>
        <begin position="45"/>
        <end position="65"/>
    </location>
</feature>
<organism evidence="2 3">
    <name type="scientific">Protopolystoma xenopodis</name>
    <dbReference type="NCBI Taxonomy" id="117903"/>
    <lineage>
        <taxon>Eukaryota</taxon>
        <taxon>Metazoa</taxon>
        <taxon>Spiralia</taxon>
        <taxon>Lophotrochozoa</taxon>
        <taxon>Platyhelminthes</taxon>
        <taxon>Monogenea</taxon>
        <taxon>Polyopisthocotylea</taxon>
        <taxon>Polystomatidea</taxon>
        <taxon>Polystomatidae</taxon>
        <taxon>Protopolystoma</taxon>
    </lineage>
</organism>